<feature type="domain" description="Terpene synthase metal-binding" evidence="7">
    <location>
        <begin position="506"/>
        <end position="715"/>
    </location>
</feature>
<evidence type="ECO:0000256" key="5">
    <source>
        <dbReference type="ARBA" id="ARBA00023239"/>
    </source>
</evidence>
<dbReference type="Proteomes" id="UP000729402">
    <property type="component" value="Unassembled WGS sequence"/>
</dbReference>
<dbReference type="GO" id="GO:0000287">
    <property type="term" value="F:magnesium ion binding"/>
    <property type="evidence" value="ECO:0007669"/>
    <property type="project" value="InterPro"/>
</dbReference>
<proteinExistence type="inferred from homology"/>
<dbReference type="GO" id="GO:0010333">
    <property type="term" value="F:terpene synthase activity"/>
    <property type="evidence" value="ECO:0007669"/>
    <property type="project" value="InterPro"/>
</dbReference>
<dbReference type="Pfam" id="PF01397">
    <property type="entry name" value="Terpene_synth"/>
    <property type="match status" value="1"/>
</dbReference>
<feature type="domain" description="Terpene synthase N-terminal" evidence="6">
    <location>
        <begin position="233"/>
        <end position="429"/>
    </location>
</feature>
<reference evidence="8" key="1">
    <citation type="journal article" date="2021" name="bioRxiv">
        <title>Whole Genome Assembly and Annotation of Northern Wild Rice, Zizania palustris L., Supports a Whole Genome Duplication in the Zizania Genus.</title>
        <authorList>
            <person name="Haas M."/>
            <person name="Kono T."/>
            <person name="Macchietto M."/>
            <person name="Millas R."/>
            <person name="McGilp L."/>
            <person name="Shao M."/>
            <person name="Duquette J."/>
            <person name="Hirsch C.N."/>
            <person name="Kimball J."/>
        </authorList>
    </citation>
    <scope>NUCLEOTIDE SEQUENCE</scope>
    <source>
        <tissue evidence="8">Fresh leaf tissue</tissue>
    </source>
</reference>
<keyword evidence="9" id="KW-1185">Reference proteome</keyword>
<evidence type="ECO:0000256" key="4">
    <source>
        <dbReference type="ARBA" id="ARBA00022842"/>
    </source>
</evidence>
<evidence type="ECO:0000259" key="7">
    <source>
        <dbReference type="Pfam" id="PF03936"/>
    </source>
</evidence>
<keyword evidence="5" id="KW-0456">Lyase</keyword>
<gene>
    <name evidence="8" type="ORF">GUJ93_ZPchr0002g23546</name>
</gene>
<keyword evidence="4" id="KW-0460">Magnesium</keyword>
<comment type="caution">
    <text evidence="8">The sequence shown here is derived from an EMBL/GenBank/DDBJ whole genome shotgun (WGS) entry which is preliminary data.</text>
</comment>
<keyword evidence="3" id="KW-0479">Metal-binding</keyword>
<accession>A0A8J5VB94</accession>
<dbReference type="InterPro" id="IPR001906">
    <property type="entry name" value="Terpene_synth_N"/>
</dbReference>
<organism evidence="8 9">
    <name type="scientific">Zizania palustris</name>
    <name type="common">Northern wild rice</name>
    <dbReference type="NCBI Taxonomy" id="103762"/>
    <lineage>
        <taxon>Eukaryota</taxon>
        <taxon>Viridiplantae</taxon>
        <taxon>Streptophyta</taxon>
        <taxon>Embryophyta</taxon>
        <taxon>Tracheophyta</taxon>
        <taxon>Spermatophyta</taxon>
        <taxon>Magnoliopsida</taxon>
        <taxon>Liliopsida</taxon>
        <taxon>Poales</taxon>
        <taxon>Poaceae</taxon>
        <taxon>BOP clade</taxon>
        <taxon>Oryzoideae</taxon>
        <taxon>Oryzeae</taxon>
        <taxon>Zizaniinae</taxon>
        <taxon>Zizania</taxon>
    </lineage>
</organism>
<dbReference type="PANTHER" id="PTHR31739:SF17">
    <property type="entry name" value="ENT-SANDARACOPIMARA-8(14),15-DIENE SYNTHASE, CHLOROPLASTIC"/>
    <property type="match status" value="1"/>
</dbReference>
<reference evidence="8" key="2">
    <citation type="submission" date="2021-02" db="EMBL/GenBank/DDBJ databases">
        <authorList>
            <person name="Kimball J.A."/>
            <person name="Haas M.W."/>
            <person name="Macchietto M."/>
            <person name="Kono T."/>
            <person name="Duquette J."/>
            <person name="Shao M."/>
        </authorList>
    </citation>
    <scope>NUCLEOTIDE SEQUENCE</scope>
    <source>
        <tissue evidence="8">Fresh leaf tissue</tissue>
    </source>
</reference>
<dbReference type="AlphaFoldDB" id="A0A8J5VB94"/>
<dbReference type="OrthoDB" id="638746at2759"/>
<dbReference type="EMBL" id="JAAALK010000287">
    <property type="protein sequence ID" value="KAG8058950.1"/>
    <property type="molecule type" value="Genomic_DNA"/>
</dbReference>
<dbReference type="SFLD" id="SFLDG01014">
    <property type="entry name" value="Terpene_Cyclase_Like_1_N-term"/>
    <property type="match status" value="1"/>
</dbReference>
<comment type="similarity">
    <text evidence="2">Belongs to the terpene synthase family.</text>
</comment>
<evidence type="ECO:0000256" key="1">
    <source>
        <dbReference type="ARBA" id="ARBA00001946"/>
    </source>
</evidence>
<evidence type="ECO:0000313" key="9">
    <source>
        <dbReference type="Proteomes" id="UP000729402"/>
    </source>
</evidence>
<dbReference type="PANTHER" id="PTHR31739">
    <property type="entry name" value="ENT-COPALYL DIPHOSPHATE SYNTHASE, CHLOROPLASTIC"/>
    <property type="match status" value="1"/>
</dbReference>
<dbReference type="FunFam" id="1.50.10.130:FF:000003">
    <property type="entry name" value="Ent-cassa-12,15-diene synthase"/>
    <property type="match status" value="1"/>
</dbReference>
<dbReference type="FunFam" id="1.10.600.10:FF:000005">
    <property type="entry name" value="Ent-kaur-16-ene synthase, chloroplastic"/>
    <property type="match status" value="1"/>
</dbReference>
<protein>
    <submittedName>
        <fullName evidence="8">Uncharacterized protein</fullName>
    </submittedName>
</protein>
<dbReference type="Pfam" id="PF03936">
    <property type="entry name" value="Terpene_synth_C"/>
    <property type="match status" value="1"/>
</dbReference>
<dbReference type="GO" id="GO:0016102">
    <property type="term" value="P:diterpenoid biosynthetic process"/>
    <property type="evidence" value="ECO:0007669"/>
    <property type="project" value="UniProtKB-ARBA"/>
</dbReference>
<evidence type="ECO:0000313" key="8">
    <source>
        <dbReference type="EMBL" id="KAG8058950.1"/>
    </source>
</evidence>
<name>A0A8J5VB94_ZIZPA</name>
<evidence type="ECO:0000259" key="6">
    <source>
        <dbReference type="Pfam" id="PF01397"/>
    </source>
</evidence>
<dbReference type="InterPro" id="IPR050148">
    <property type="entry name" value="Terpene_synthase-like"/>
</dbReference>
<evidence type="ECO:0000256" key="2">
    <source>
        <dbReference type="ARBA" id="ARBA00006333"/>
    </source>
</evidence>
<comment type="cofactor">
    <cofactor evidence="1">
        <name>Mg(2+)</name>
        <dbReference type="ChEBI" id="CHEBI:18420"/>
    </cofactor>
</comment>
<sequence>MATTTNPGMRFLVASPKQLSRAAPAVITRAAGAGVERRMDVVGGNAGSLQSMKREEMQAAVRKQLRGAEISPSSYDTAWVAMVPRRGSPQAPCFPQCVDWILANQQHDGSWGVNPSASSVSKEILLSTLACVLALARWDAGRDHVRRGLDFIGRNFSVAMDGQSAAPVGFSITFSGMLSLATGMGLELPVMQTDIDGILHLRRIELERDGSGTASARKAFMAFVSEGLGSLQDWDQVMAYQRKNGSLFNSPSTTAAAAIHTFDHRALSYLDSLASKFDGPVPAMHPQDVYSRLCMVDTLEKTGISQNFAYEIRDILDMTYRCWMQNEEEVMMDMATCSKAFRLLRVHGYDVASDGMVQFAEQSSFDDSIHGYLNDTKTLLELYRTSQVRFSKDDLILENIHSWSSKLLKQQLSSKKISASLIPEVEYTLKFPLQATLERLEHKRNIEQFKAEGSQLVKSEPIVHWISGSRADDEILALAVGEFSSSQCVYQQELQYLKSWVAQFRLDELKFARIMPLITLFSTAATMFPSELSDARIAWAQNSVLTTAVDDLFDGVGSMEELENFVALIEKWDKHGDIGFCSEKVEILFNAVYSTNKQIAANAALVQNRSVMDHIARVWLDAVRGMMREAEWATKKYAPATLEEYMLAAEDSFALAPIILSAAYLVGPELSEEMTGSEEYSQLLKHLNIAGRLLNDVQTYEREIKMGKVNSVMLQALLHCHDGGGSPSPASIEKATAEVRSVIQASRWELHRLVARDGGVVPRPCREVFWHMCKVVSIFYLEEDAYLTPKEMMSSANAVIFDPLQPTLPPSCP</sequence>
<evidence type="ECO:0000256" key="3">
    <source>
        <dbReference type="ARBA" id="ARBA00022723"/>
    </source>
</evidence>
<dbReference type="InterPro" id="IPR005630">
    <property type="entry name" value="Terpene_synthase_metal-bd"/>
</dbReference>
<dbReference type="FunFam" id="1.50.10.160:FF:000002">
    <property type="entry name" value="cis-abienol synthase, chloroplastic"/>
    <property type="match status" value="1"/>
</dbReference>